<evidence type="ECO:0000313" key="2">
    <source>
        <dbReference type="EMBL" id="MVQ32820.1"/>
    </source>
</evidence>
<dbReference type="AlphaFoldDB" id="A0A6N8J3B4"/>
<keyword evidence="3" id="KW-1185">Reference proteome</keyword>
<accession>A0A6N8J3B4</accession>
<proteinExistence type="predicted"/>
<evidence type="ECO:0000256" key="1">
    <source>
        <dbReference type="SAM" id="MobiDB-lite"/>
    </source>
</evidence>
<organism evidence="2 3">
    <name type="scientific">Ramlibacter pinisoli</name>
    <dbReference type="NCBI Taxonomy" id="2682844"/>
    <lineage>
        <taxon>Bacteria</taxon>
        <taxon>Pseudomonadati</taxon>
        <taxon>Pseudomonadota</taxon>
        <taxon>Betaproteobacteria</taxon>
        <taxon>Burkholderiales</taxon>
        <taxon>Comamonadaceae</taxon>
        <taxon>Ramlibacter</taxon>
    </lineage>
</organism>
<evidence type="ECO:0000313" key="3">
    <source>
        <dbReference type="Proteomes" id="UP000469385"/>
    </source>
</evidence>
<dbReference type="RefSeq" id="WP_157400934.1">
    <property type="nucleotide sequence ID" value="NZ_WSEL01000011.1"/>
</dbReference>
<comment type="caution">
    <text evidence="2">The sequence shown here is derived from an EMBL/GenBank/DDBJ whole genome shotgun (WGS) entry which is preliminary data.</text>
</comment>
<reference evidence="2 3" key="1">
    <citation type="submission" date="2019-12" db="EMBL/GenBank/DDBJ databases">
        <authorList>
            <person name="Huq M.A."/>
        </authorList>
    </citation>
    <scope>NUCLEOTIDE SEQUENCE [LARGE SCALE GENOMIC DNA]</scope>
    <source>
        <strain evidence="2 3">MAH-25</strain>
    </source>
</reference>
<sequence length="69" mass="7438">MTILNVVRLLGDRVLVMDRGRGRERPGRRCVGPAAPSLQPRAGGVHPGLGARRPGRQTACHRTDSLPAF</sequence>
<protein>
    <submittedName>
        <fullName evidence="2">Uncharacterized protein</fullName>
    </submittedName>
</protein>
<feature type="region of interest" description="Disordered" evidence="1">
    <location>
        <begin position="21"/>
        <end position="69"/>
    </location>
</feature>
<dbReference type="Proteomes" id="UP000469385">
    <property type="component" value="Unassembled WGS sequence"/>
</dbReference>
<dbReference type="EMBL" id="WSEL01000011">
    <property type="protein sequence ID" value="MVQ32820.1"/>
    <property type="molecule type" value="Genomic_DNA"/>
</dbReference>
<gene>
    <name evidence="2" type="ORF">GON04_25430</name>
</gene>
<name>A0A6N8J3B4_9BURK</name>